<feature type="compositionally biased region" description="Basic and acidic residues" evidence="1">
    <location>
        <begin position="378"/>
        <end position="388"/>
    </location>
</feature>
<dbReference type="SUPFAM" id="SSF52047">
    <property type="entry name" value="RNI-like"/>
    <property type="match status" value="1"/>
</dbReference>
<reference evidence="2 3" key="1">
    <citation type="submission" date="2013-12" db="EMBL/GenBank/DDBJ databases">
        <authorList>
            <person name="Cubeta M."/>
            <person name="Pakala S."/>
            <person name="Fedorova N."/>
            <person name="Thomas E."/>
            <person name="Dean R."/>
            <person name="Jabaji S."/>
            <person name="Neate S."/>
            <person name="Toda T."/>
            <person name="Tavantzis S."/>
            <person name="Vilgalys R."/>
            <person name="Bharathan N."/>
            <person name="Pakala S."/>
            <person name="Losada L.S."/>
            <person name="Zafar N."/>
            <person name="Nierman W."/>
        </authorList>
    </citation>
    <scope>NUCLEOTIDE SEQUENCE [LARGE SCALE GENOMIC DNA]</scope>
    <source>
        <strain evidence="2 3">123E</strain>
    </source>
</reference>
<gene>
    <name evidence="2" type="ORF">V565_027980</name>
</gene>
<dbReference type="HOGENOM" id="CLU_514996_0_0_1"/>
<dbReference type="EMBL" id="AZST01000053">
    <property type="protein sequence ID" value="KEP53633.1"/>
    <property type="molecule type" value="Genomic_DNA"/>
</dbReference>
<feature type="compositionally biased region" description="Low complexity" evidence="1">
    <location>
        <begin position="247"/>
        <end position="264"/>
    </location>
</feature>
<feature type="region of interest" description="Disordered" evidence="1">
    <location>
        <begin position="352"/>
        <end position="388"/>
    </location>
</feature>
<feature type="compositionally biased region" description="Low complexity" evidence="1">
    <location>
        <begin position="467"/>
        <end position="479"/>
    </location>
</feature>
<evidence type="ECO:0000256" key="1">
    <source>
        <dbReference type="SAM" id="MobiDB-lite"/>
    </source>
</evidence>
<dbReference type="Gene3D" id="3.80.10.10">
    <property type="entry name" value="Ribonuclease Inhibitor"/>
    <property type="match status" value="1"/>
</dbReference>
<feature type="region of interest" description="Disordered" evidence="1">
    <location>
        <begin position="230"/>
        <end position="316"/>
    </location>
</feature>
<dbReference type="AlphaFoldDB" id="A0A074S9P6"/>
<keyword evidence="3" id="KW-1185">Reference proteome</keyword>
<dbReference type="OrthoDB" id="3251002at2759"/>
<proteinExistence type="predicted"/>
<feature type="region of interest" description="Disordered" evidence="1">
    <location>
        <begin position="434"/>
        <end position="529"/>
    </location>
</feature>
<evidence type="ECO:0000313" key="3">
    <source>
        <dbReference type="Proteomes" id="UP000027456"/>
    </source>
</evidence>
<name>A0A074S9P6_9AGAM</name>
<dbReference type="InterPro" id="IPR032675">
    <property type="entry name" value="LRR_dom_sf"/>
</dbReference>
<comment type="caution">
    <text evidence="2">The sequence shown here is derived from an EMBL/GenBank/DDBJ whole genome shotgun (WGS) entry which is preliminary data.</text>
</comment>
<protein>
    <submittedName>
        <fullName evidence="2">Uncharacterized protein</fullName>
    </submittedName>
</protein>
<accession>A0A074S9P6</accession>
<evidence type="ECO:0000313" key="2">
    <source>
        <dbReference type="EMBL" id="KEP53633.1"/>
    </source>
</evidence>
<dbReference type="Proteomes" id="UP000027456">
    <property type="component" value="Unassembled WGS sequence"/>
</dbReference>
<feature type="compositionally biased region" description="Polar residues" evidence="1">
    <location>
        <begin position="480"/>
        <end position="503"/>
    </location>
</feature>
<organism evidence="2 3">
    <name type="scientific">Rhizoctonia solani 123E</name>
    <dbReference type="NCBI Taxonomy" id="1423351"/>
    <lineage>
        <taxon>Eukaryota</taxon>
        <taxon>Fungi</taxon>
        <taxon>Dikarya</taxon>
        <taxon>Basidiomycota</taxon>
        <taxon>Agaricomycotina</taxon>
        <taxon>Agaricomycetes</taxon>
        <taxon>Cantharellales</taxon>
        <taxon>Ceratobasidiaceae</taxon>
        <taxon>Rhizoctonia</taxon>
    </lineage>
</organism>
<feature type="compositionally biased region" description="Polar residues" evidence="1">
    <location>
        <begin position="281"/>
        <end position="309"/>
    </location>
</feature>
<sequence>MLSTIPSTPTFSIITVLDLSNCDDLHDSNISQLKILTSLCVLDTSCTHLTDQAIRNLMSTLLLQEPGPLRLQSWSLRNCVGVTNRSLESLGYFPMLCLLDLRGTKVEPHQSMHRLLNWNRSCVLSAQEHFDFFWPQPQVGIPAQIQDLKPSAYSIVEGGDKPENERQRPWIIHIDRQYPSDWGLHRKPHWKPPPSNTLPWYSYDYSDGYSDNDSDIDMFEADGLFIDGDNFDNGLDSGDSFDEAETELSPSESGPSSPLEPTPSIFGDDETLTSPRLDPASMTTGATNAASPGNSGINAAETQSTSRSIVPTIAPQPTPTDLNQLMALIVGHESASPAPGVPHFYNARVQAELAPPKARKRRRRYSSASSESYDSDEEREKEKKMEDELQRRRMEAISDKDWQRMLLRQPPEWSEAETLITTVRALKQYRSGDVPAQPDLSTAKKRKVGTSEAAARWAQMKASSKGPSQVPSQSTVPQQINTIGLRTSSQIRPPVTQISTPTPTDRAPVRRTTLGRAPRPPGSIVRKPR</sequence>